<dbReference type="InterPro" id="IPR050377">
    <property type="entry name" value="Radical_SAM_PqqE_MftC-like"/>
</dbReference>
<dbReference type="InterPro" id="IPR007197">
    <property type="entry name" value="rSAM"/>
</dbReference>
<dbReference type="InterPro" id="IPR013785">
    <property type="entry name" value="Aldolase_TIM"/>
</dbReference>
<dbReference type="Gene3D" id="3.20.20.70">
    <property type="entry name" value="Aldolase class I"/>
    <property type="match status" value="1"/>
</dbReference>
<gene>
    <name evidence="8" type="ORF">GCM10007160_24200</name>
</gene>
<dbReference type="Pfam" id="PF13186">
    <property type="entry name" value="SPASM"/>
    <property type="match status" value="1"/>
</dbReference>
<dbReference type="CDD" id="cd01335">
    <property type="entry name" value="Radical_SAM"/>
    <property type="match status" value="1"/>
</dbReference>
<feature type="domain" description="4Fe4S-binding SPASM" evidence="7">
    <location>
        <begin position="226"/>
        <end position="263"/>
    </location>
</feature>
<evidence type="ECO:0000256" key="2">
    <source>
        <dbReference type="ARBA" id="ARBA00022691"/>
    </source>
</evidence>
<feature type="domain" description="Radical SAM core" evidence="6">
    <location>
        <begin position="30"/>
        <end position="177"/>
    </location>
</feature>
<dbReference type="InterPro" id="IPR023885">
    <property type="entry name" value="4Fe4S-binding_SPASM_dom"/>
</dbReference>
<dbReference type="SFLD" id="SFLDS00029">
    <property type="entry name" value="Radical_SAM"/>
    <property type="match status" value="1"/>
</dbReference>
<name>A0ABQ2YUH5_9GAMM</name>
<evidence type="ECO:0000259" key="7">
    <source>
        <dbReference type="Pfam" id="PF13186"/>
    </source>
</evidence>
<comment type="caution">
    <text evidence="8">The sequence shown here is derived from an EMBL/GenBank/DDBJ whole genome shotgun (WGS) entry which is preliminary data.</text>
</comment>
<keyword evidence="2" id="KW-0949">S-adenosyl-L-methionine</keyword>
<evidence type="ECO:0000313" key="8">
    <source>
        <dbReference type="EMBL" id="GGX95737.1"/>
    </source>
</evidence>
<dbReference type="Pfam" id="PF04055">
    <property type="entry name" value="Radical_SAM"/>
    <property type="match status" value="1"/>
</dbReference>
<organism evidence="8 9">
    <name type="scientific">Litchfieldella qijiaojingensis</name>
    <dbReference type="NCBI Taxonomy" id="980347"/>
    <lineage>
        <taxon>Bacteria</taxon>
        <taxon>Pseudomonadati</taxon>
        <taxon>Pseudomonadota</taxon>
        <taxon>Gammaproteobacteria</taxon>
        <taxon>Oceanospirillales</taxon>
        <taxon>Halomonadaceae</taxon>
        <taxon>Litchfieldella</taxon>
    </lineage>
</organism>
<evidence type="ECO:0000259" key="6">
    <source>
        <dbReference type="Pfam" id="PF04055"/>
    </source>
</evidence>
<proteinExistence type="predicted"/>
<keyword evidence="3" id="KW-0479">Metal-binding</keyword>
<comment type="cofactor">
    <cofactor evidence="1">
        <name>[4Fe-4S] cluster</name>
        <dbReference type="ChEBI" id="CHEBI:49883"/>
    </cofactor>
</comment>
<keyword evidence="5" id="KW-0411">Iron-sulfur</keyword>
<keyword evidence="9" id="KW-1185">Reference proteome</keyword>
<evidence type="ECO:0000256" key="3">
    <source>
        <dbReference type="ARBA" id="ARBA00022723"/>
    </source>
</evidence>
<evidence type="ECO:0000256" key="5">
    <source>
        <dbReference type="ARBA" id="ARBA00023014"/>
    </source>
</evidence>
<dbReference type="RefSeq" id="WP_189469516.1">
    <property type="nucleotide sequence ID" value="NZ_BMXS01000011.1"/>
</dbReference>
<dbReference type="EMBL" id="BMXS01000011">
    <property type="protein sequence ID" value="GGX95737.1"/>
    <property type="molecule type" value="Genomic_DNA"/>
</dbReference>
<reference evidence="9" key="1">
    <citation type="journal article" date="2019" name="Int. J. Syst. Evol. Microbiol.">
        <title>The Global Catalogue of Microorganisms (GCM) 10K type strain sequencing project: providing services to taxonomists for standard genome sequencing and annotation.</title>
        <authorList>
            <consortium name="The Broad Institute Genomics Platform"/>
            <consortium name="The Broad Institute Genome Sequencing Center for Infectious Disease"/>
            <person name="Wu L."/>
            <person name="Ma J."/>
        </authorList>
    </citation>
    <scope>NUCLEOTIDE SEQUENCE [LARGE SCALE GENOMIC DNA]</scope>
    <source>
        <strain evidence="9">KCTC 22228</strain>
    </source>
</reference>
<dbReference type="Proteomes" id="UP000653056">
    <property type="component" value="Unassembled WGS sequence"/>
</dbReference>
<evidence type="ECO:0000256" key="1">
    <source>
        <dbReference type="ARBA" id="ARBA00001966"/>
    </source>
</evidence>
<accession>A0ABQ2YUH5</accession>
<evidence type="ECO:0008006" key="10">
    <source>
        <dbReference type="Google" id="ProtNLM"/>
    </source>
</evidence>
<dbReference type="CDD" id="cd21109">
    <property type="entry name" value="SPASM"/>
    <property type="match status" value="1"/>
</dbReference>
<dbReference type="SUPFAM" id="SSF102114">
    <property type="entry name" value="Radical SAM enzymes"/>
    <property type="match status" value="1"/>
</dbReference>
<evidence type="ECO:0000313" key="9">
    <source>
        <dbReference type="Proteomes" id="UP000653056"/>
    </source>
</evidence>
<keyword evidence="4" id="KW-0408">Iron</keyword>
<protein>
    <recommendedName>
        <fullName evidence="10">Radical SAM core domain-containing protein</fullName>
    </recommendedName>
</protein>
<sequence length="357" mass="40082">MGDSVRIPETTNIQDRLDKITKNYGMHIAVSITNKCPLECEHCITKSSPVADDSSKSQVSKLCDDLENLGGNGIKVITITGGEPYLNRNGMRAVINSVRGLDVKVAVITSGYWAKNYNNAKKFIELFPEIEAYTFSSDLYHQQFVDRETVLQGYQVAKELGKTASVRMCVSPSDLDSPIVSEMRELLGEDLEVQSIIPWGRAKDINEEFKYEDQVIAMPCVSDGPHIDFDGKVLPCCNALIAVKTEHPLDLGNINDSSLKEIYLNINTNLYLSFIRLWGFKPIVDFLNEKLITKHLSGTPCHTCATICSSSNLFNLVVEWLNEFENKLKIAAGMHYYFNDPTLLRNMKNEISEQLQP</sequence>
<dbReference type="InterPro" id="IPR058240">
    <property type="entry name" value="rSAM_sf"/>
</dbReference>
<dbReference type="PANTHER" id="PTHR11228">
    <property type="entry name" value="RADICAL SAM DOMAIN PROTEIN"/>
    <property type="match status" value="1"/>
</dbReference>
<evidence type="ECO:0000256" key="4">
    <source>
        <dbReference type="ARBA" id="ARBA00023004"/>
    </source>
</evidence>
<dbReference type="PANTHER" id="PTHR11228:SF7">
    <property type="entry name" value="PQQA PEPTIDE CYCLASE"/>
    <property type="match status" value="1"/>
</dbReference>